<dbReference type="Proteomes" id="UP001058003">
    <property type="component" value="Chromosome"/>
</dbReference>
<dbReference type="SUPFAM" id="SSF88688">
    <property type="entry name" value="Families 57/38 glycoside transferase middle domain"/>
    <property type="match status" value="1"/>
</dbReference>
<sequence>MTSNLHVVHHVHWDREWYRPMEAFRARLVELVEQVCDALDERRIPSFHLDGQTITVTDVEAVHPTLAERVRDHARAGRLSIGPWHVLADNQLVSGENLIRNLLTARRAAAGAGLATVGYCPDSFGHPADLPRILRGFGLDTALVWRGAPPQHARFRWRSPDGSEVYAVNQCYYEPDVLWHEDGMAERIAAYAAQQRQRVGGGPQLLLNGADHLAPAVHRTDPALTHSSLAAFFADPGHDRDTAPVVDGELRYPGGWLTFLLPGTLSSRLYLKQANVAVQTLLETWVEPYLALTGPTPATTGALRHAWDLVLANSPHDSICGCSVDEVHRENEVRFARATQTGEHLLERSLQRLGLDTRLYGAPSADALAVVVANPHPRPVRGPVELEVYSAPGRHVVGLRDSDGRDVPFETGASQDTPLFCADVDLPPDTKPATRHRLAFVADVGPSGRRGYQVLLGDAPAGPGATFEHPWRVEVAADASFTLTDTGTGRILAGLGRLVDGGDAGDTYNYDPPRDDLEVMPQVRAVRETATAVRRTWHVDADLDLPGGLTADRQARAADTVRVPIRLTLTLWRGIDRVDWHLSFTNAAEDHRLRAHFPAEPADAWSADTHFSVLRRPLSAPLGPLPTQRAHEAECGVAPVHTWAATGGLGLLVAGLPEVQGLLPATRPELAVTVLRATGWLSRPDLRSRTTGAGPQLPTPEAQCLRDVHAAVGVVLATGERQMADAAALHRAPLRAWQLRFGAAVPADTTGMAVTGATVTAVKPAEDGDGVVVRLANPTGAATVATVTGVAASDWSECTMGETPCGTQVDPAAVALGPYAVRSLRLR</sequence>
<accession>A0A9Q9MJM7</accession>
<evidence type="ECO:0000313" key="7">
    <source>
        <dbReference type="Proteomes" id="UP001058003"/>
    </source>
</evidence>
<dbReference type="Gene3D" id="1.20.1270.50">
    <property type="entry name" value="Glycoside hydrolase family 38, central domain"/>
    <property type="match status" value="1"/>
</dbReference>
<dbReference type="InterPro" id="IPR011330">
    <property type="entry name" value="Glyco_hydro/deAcase_b/a-brl"/>
</dbReference>
<dbReference type="GO" id="GO:0004559">
    <property type="term" value="F:alpha-mannosidase activity"/>
    <property type="evidence" value="ECO:0007669"/>
    <property type="project" value="InterPro"/>
</dbReference>
<evidence type="ECO:0000256" key="2">
    <source>
        <dbReference type="ARBA" id="ARBA00022723"/>
    </source>
</evidence>
<dbReference type="GO" id="GO:0006013">
    <property type="term" value="P:mannose metabolic process"/>
    <property type="evidence" value="ECO:0007669"/>
    <property type="project" value="InterPro"/>
</dbReference>
<reference evidence="6" key="1">
    <citation type="submission" date="2021-04" db="EMBL/GenBank/DDBJ databases">
        <title>Dactylosporangium aurantiacum NRRL B-8018 full assembly.</title>
        <authorList>
            <person name="Hartkoorn R.C."/>
            <person name="Beaudoing E."/>
            <person name="Hot D."/>
        </authorList>
    </citation>
    <scope>NUCLEOTIDE SEQUENCE</scope>
    <source>
        <strain evidence="6">NRRL B-8018</strain>
    </source>
</reference>
<protein>
    <recommendedName>
        <fullName evidence="5">Glycoside hydrolase family 38 central domain-containing protein</fullName>
    </recommendedName>
</protein>
<feature type="domain" description="Glycoside hydrolase family 38 central" evidence="5">
    <location>
        <begin position="264"/>
        <end position="335"/>
    </location>
</feature>
<organism evidence="6 7">
    <name type="scientific">Dactylosporangium aurantiacum</name>
    <dbReference type="NCBI Taxonomy" id="35754"/>
    <lineage>
        <taxon>Bacteria</taxon>
        <taxon>Bacillati</taxon>
        <taxon>Actinomycetota</taxon>
        <taxon>Actinomycetes</taxon>
        <taxon>Micromonosporales</taxon>
        <taxon>Micromonosporaceae</taxon>
        <taxon>Dactylosporangium</taxon>
    </lineage>
</organism>
<keyword evidence="4" id="KW-0326">Glycosidase</keyword>
<dbReference type="Gene3D" id="2.70.98.30">
    <property type="entry name" value="Golgi alpha-mannosidase II, domain 4"/>
    <property type="match status" value="1"/>
</dbReference>
<dbReference type="InterPro" id="IPR041147">
    <property type="entry name" value="GH38_C"/>
</dbReference>
<proteinExistence type="inferred from homology"/>
<dbReference type="InterPro" id="IPR027291">
    <property type="entry name" value="Glyco_hydro_38_N_sf"/>
</dbReference>
<dbReference type="Gene3D" id="3.20.110.10">
    <property type="entry name" value="Glycoside hydrolase 38, N terminal domain"/>
    <property type="match status" value="1"/>
</dbReference>
<dbReference type="PANTHER" id="PTHR46017">
    <property type="entry name" value="ALPHA-MANNOSIDASE 2C1"/>
    <property type="match status" value="1"/>
</dbReference>
<dbReference type="KEGG" id="daur:Daura_35965"/>
<dbReference type="EMBL" id="CP073767">
    <property type="protein sequence ID" value="UWZ52062.1"/>
    <property type="molecule type" value="Genomic_DNA"/>
</dbReference>
<dbReference type="Pfam" id="PF17677">
    <property type="entry name" value="Glyco_hydro38C2"/>
    <property type="match status" value="1"/>
</dbReference>
<keyword evidence="2" id="KW-0479">Metal-binding</keyword>
<dbReference type="InterPro" id="IPR000602">
    <property type="entry name" value="Glyco_hydro_38_N"/>
</dbReference>
<dbReference type="InterPro" id="IPR028995">
    <property type="entry name" value="Glyco_hydro_57/38_cen_sf"/>
</dbReference>
<dbReference type="Pfam" id="PF09261">
    <property type="entry name" value="Alpha-mann_mid"/>
    <property type="match status" value="1"/>
</dbReference>
<evidence type="ECO:0000256" key="4">
    <source>
        <dbReference type="ARBA" id="ARBA00023295"/>
    </source>
</evidence>
<dbReference type="PANTHER" id="PTHR46017:SF2">
    <property type="entry name" value="MANNOSYLGLYCERATE HYDROLASE"/>
    <property type="match status" value="1"/>
</dbReference>
<dbReference type="AlphaFoldDB" id="A0A9Q9MJM7"/>
<keyword evidence="7" id="KW-1185">Reference proteome</keyword>
<evidence type="ECO:0000256" key="1">
    <source>
        <dbReference type="ARBA" id="ARBA00009792"/>
    </source>
</evidence>
<dbReference type="InterPro" id="IPR015341">
    <property type="entry name" value="Glyco_hydro_38_cen"/>
</dbReference>
<evidence type="ECO:0000313" key="6">
    <source>
        <dbReference type="EMBL" id="UWZ52062.1"/>
    </source>
</evidence>
<dbReference type="RefSeq" id="WP_033358836.1">
    <property type="nucleotide sequence ID" value="NZ_CP073767.1"/>
</dbReference>
<dbReference type="Pfam" id="PF01074">
    <property type="entry name" value="Glyco_hydro_38N"/>
    <property type="match status" value="1"/>
</dbReference>
<name>A0A9Q9MJM7_9ACTN</name>
<dbReference type="SUPFAM" id="SSF74650">
    <property type="entry name" value="Galactose mutarotase-like"/>
    <property type="match status" value="1"/>
</dbReference>
<dbReference type="InterPro" id="IPR011013">
    <property type="entry name" value="Gal_mutarotase_sf_dom"/>
</dbReference>
<dbReference type="GO" id="GO:0030246">
    <property type="term" value="F:carbohydrate binding"/>
    <property type="evidence" value="ECO:0007669"/>
    <property type="project" value="InterPro"/>
</dbReference>
<dbReference type="SMART" id="SM00872">
    <property type="entry name" value="Alpha-mann_mid"/>
    <property type="match status" value="1"/>
</dbReference>
<keyword evidence="3" id="KW-0378">Hydrolase</keyword>
<gene>
    <name evidence="6" type="ORF">Daura_35965</name>
</gene>
<dbReference type="InterPro" id="IPR037094">
    <property type="entry name" value="Glyco_hydro_38_cen_sf"/>
</dbReference>
<evidence type="ECO:0000259" key="5">
    <source>
        <dbReference type="SMART" id="SM00872"/>
    </source>
</evidence>
<dbReference type="GO" id="GO:0009313">
    <property type="term" value="P:oligosaccharide catabolic process"/>
    <property type="evidence" value="ECO:0007669"/>
    <property type="project" value="TreeGrafter"/>
</dbReference>
<dbReference type="SUPFAM" id="SSF88713">
    <property type="entry name" value="Glycoside hydrolase/deacetylase"/>
    <property type="match status" value="1"/>
</dbReference>
<dbReference type="GO" id="GO:0046872">
    <property type="term" value="F:metal ion binding"/>
    <property type="evidence" value="ECO:0007669"/>
    <property type="project" value="UniProtKB-KW"/>
</dbReference>
<evidence type="ECO:0000256" key="3">
    <source>
        <dbReference type="ARBA" id="ARBA00022801"/>
    </source>
</evidence>
<comment type="similarity">
    <text evidence="1">Belongs to the glycosyl hydrolase 38 family.</text>
</comment>